<evidence type="ECO:0000313" key="2">
    <source>
        <dbReference type="Proteomes" id="UP000265515"/>
    </source>
</evidence>
<proteinExistence type="predicted"/>
<reference evidence="1 2" key="1">
    <citation type="journal article" date="2018" name="Cell">
        <title>The Chara Genome: Secondary Complexity and Implications for Plant Terrestrialization.</title>
        <authorList>
            <person name="Nishiyama T."/>
            <person name="Sakayama H."/>
            <person name="Vries J.D."/>
            <person name="Buschmann H."/>
            <person name="Saint-Marcoux D."/>
            <person name="Ullrich K.K."/>
            <person name="Haas F.B."/>
            <person name="Vanderstraeten L."/>
            <person name="Becker D."/>
            <person name="Lang D."/>
            <person name="Vosolsobe S."/>
            <person name="Rombauts S."/>
            <person name="Wilhelmsson P.K.I."/>
            <person name="Janitza P."/>
            <person name="Kern R."/>
            <person name="Heyl A."/>
            <person name="Rumpler F."/>
            <person name="Villalobos L.I.A.C."/>
            <person name="Clay J.M."/>
            <person name="Skokan R."/>
            <person name="Toyoda A."/>
            <person name="Suzuki Y."/>
            <person name="Kagoshima H."/>
            <person name="Schijlen E."/>
            <person name="Tajeshwar N."/>
            <person name="Catarino B."/>
            <person name="Hetherington A.J."/>
            <person name="Saltykova A."/>
            <person name="Bonnot C."/>
            <person name="Breuninger H."/>
            <person name="Symeonidi A."/>
            <person name="Radhakrishnan G.V."/>
            <person name="Van Nieuwerburgh F."/>
            <person name="Deforce D."/>
            <person name="Chang C."/>
            <person name="Karol K.G."/>
            <person name="Hedrich R."/>
            <person name="Ulvskov P."/>
            <person name="Glockner G."/>
            <person name="Delwiche C.F."/>
            <person name="Petrasek J."/>
            <person name="Van de Peer Y."/>
            <person name="Friml J."/>
            <person name="Beilby M."/>
            <person name="Dolan L."/>
            <person name="Kohara Y."/>
            <person name="Sugano S."/>
            <person name="Fujiyama A."/>
            <person name="Delaux P.-M."/>
            <person name="Quint M."/>
            <person name="TheiBen G."/>
            <person name="Hagemann M."/>
            <person name="Harholt J."/>
            <person name="Dunand C."/>
            <person name="Zachgo S."/>
            <person name="Langdale J."/>
            <person name="Maumus F."/>
            <person name="Straeten D.V.D."/>
            <person name="Gould S.B."/>
            <person name="Rensing S.A."/>
        </authorList>
    </citation>
    <scope>NUCLEOTIDE SEQUENCE [LARGE SCALE GENOMIC DNA]</scope>
    <source>
        <strain evidence="1 2">S276</strain>
    </source>
</reference>
<sequence>MGDLGFSATRQAIERMDLRVCETAVTSFQWYNLLRNELRVKELEVEHLTTQLVEERARSQAREVEWERRFGEMAAAVDRLSAAWEASEAGRAGADGQGRGMLASSSQGVAVEVPRQAEPMKKVPVDAVEEEGGEQESLMAMSTERRGSRLHELATAMGIGTPQKGPLRLDAPELAPRLGELRAELGPWATETDSGGPD</sequence>
<dbReference type="AlphaFoldDB" id="A0A388M6W1"/>
<dbReference type="EMBL" id="BFEA01000802">
    <property type="protein sequence ID" value="GBG90301.1"/>
    <property type="molecule type" value="Genomic_DNA"/>
</dbReference>
<gene>
    <name evidence="1" type="ORF">CBR_g50550</name>
</gene>
<name>A0A388M6W1_CHABU</name>
<comment type="caution">
    <text evidence="1">The sequence shown here is derived from an EMBL/GenBank/DDBJ whole genome shotgun (WGS) entry which is preliminary data.</text>
</comment>
<dbReference type="Proteomes" id="UP000265515">
    <property type="component" value="Unassembled WGS sequence"/>
</dbReference>
<protein>
    <submittedName>
        <fullName evidence="1">Uncharacterized protein</fullName>
    </submittedName>
</protein>
<accession>A0A388M6W1</accession>
<keyword evidence="2" id="KW-1185">Reference proteome</keyword>
<evidence type="ECO:0000313" key="1">
    <source>
        <dbReference type="EMBL" id="GBG90301.1"/>
    </source>
</evidence>
<dbReference type="Gramene" id="GBG90301">
    <property type="protein sequence ID" value="GBG90301"/>
    <property type="gene ID" value="CBR_g50550"/>
</dbReference>
<organism evidence="1 2">
    <name type="scientific">Chara braunii</name>
    <name type="common">Braun's stonewort</name>
    <dbReference type="NCBI Taxonomy" id="69332"/>
    <lineage>
        <taxon>Eukaryota</taxon>
        <taxon>Viridiplantae</taxon>
        <taxon>Streptophyta</taxon>
        <taxon>Charophyceae</taxon>
        <taxon>Charales</taxon>
        <taxon>Characeae</taxon>
        <taxon>Chara</taxon>
    </lineage>
</organism>